<dbReference type="Proteomes" id="UP000024635">
    <property type="component" value="Unassembled WGS sequence"/>
</dbReference>
<evidence type="ECO:0000256" key="1">
    <source>
        <dbReference type="SAM" id="MobiDB-lite"/>
    </source>
</evidence>
<gene>
    <name evidence="2" type="primary">Acey_s0148.g2627</name>
    <name evidence="2" type="ORF">Y032_0148g2627</name>
</gene>
<sequence length="96" mass="10982">MSLYILDKRCGLPLSSLSDIDWKRHRLLDNSVNGPSITNFNHPTQMDSRLTTPLSVNHPCTILNRPSALPRRTSHDDAEEVVQRGRADERYPVMQE</sequence>
<keyword evidence="3" id="KW-1185">Reference proteome</keyword>
<reference evidence="3" key="1">
    <citation type="journal article" date="2015" name="Nat. Genet.">
        <title>The genome and transcriptome of the zoonotic hookworm Ancylostoma ceylanicum identify infection-specific gene families.</title>
        <authorList>
            <person name="Schwarz E.M."/>
            <person name="Hu Y."/>
            <person name="Antoshechkin I."/>
            <person name="Miller M.M."/>
            <person name="Sternberg P.W."/>
            <person name="Aroian R.V."/>
        </authorList>
    </citation>
    <scope>NUCLEOTIDE SEQUENCE</scope>
    <source>
        <strain evidence="3">HY135</strain>
    </source>
</reference>
<dbReference type="AlphaFoldDB" id="A0A016T1R5"/>
<evidence type="ECO:0000313" key="2">
    <source>
        <dbReference type="EMBL" id="EYB96607.1"/>
    </source>
</evidence>
<comment type="caution">
    <text evidence="2">The sequence shown here is derived from an EMBL/GenBank/DDBJ whole genome shotgun (WGS) entry which is preliminary data.</text>
</comment>
<organism evidence="2 3">
    <name type="scientific">Ancylostoma ceylanicum</name>
    <dbReference type="NCBI Taxonomy" id="53326"/>
    <lineage>
        <taxon>Eukaryota</taxon>
        <taxon>Metazoa</taxon>
        <taxon>Ecdysozoa</taxon>
        <taxon>Nematoda</taxon>
        <taxon>Chromadorea</taxon>
        <taxon>Rhabditida</taxon>
        <taxon>Rhabditina</taxon>
        <taxon>Rhabditomorpha</taxon>
        <taxon>Strongyloidea</taxon>
        <taxon>Ancylostomatidae</taxon>
        <taxon>Ancylostomatinae</taxon>
        <taxon>Ancylostoma</taxon>
    </lineage>
</organism>
<dbReference type="EMBL" id="JARK01001484">
    <property type="protein sequence ID" value="EYB96607.1"/>
    <property type="molecule type" value="Genomic_DNA"/>
</dbReference>
<name>A0A016T1R5_9BILA</name>
<proteinExistence type="predicted"/>
<accession>A0A016T1R5</accession>
<feature type="compositionally biased region" description="Basic and acidic residues" evidence="1">
    <location>
        <begin position="73"/>
        <end position="96"/>
    </location>
</feature>
<evidence type="ECO:0000313" key="3">
    <source>
        <dbReference type="Proteomes" id="UP000024635"/>
    </source>
</evidence>
<protein>
    <submittedName>
        <fullName evidence="2">Uncharacterized protein</fullName>
    </submittedName>
</protein>
<feature type="region of interest" description="Disordered" evidence="1">
    <location>
        <begin position="65"/>
        <end position="96"/>
    </location>
</feature>